<accession>A0A8S8XBJ2</accession>
<protein>
    <recommendedName>
        <fullName evidence="7">Bifunctional uridylyltransferase/uridylyl-removing enzyme</fullName>
        <shortName evidence="7">UTase/UR</shortName>
    </recommendedName>
    <alternativeName>
        <fullName evidence="7">Bifunctional [protein-PII] modification enzyme</fullName>
    </alternativeName>
    <alternativeName>
        <fullName evidence="7">Bifunctional nitrogen sensor protein</fullName>
    </alternativeName>
    <domain>
        <recommendedName>
            <fullName evidence="7">[Protein-PII] uridylyltransferase</fullName>
            <shortName evidence="7">PII uridylyltransferase</shortName>
            <shortName evidence="7">UTase</shortName>
            <ecNumber evidence="7">2.7.7.59</ecNumber>
        </recommendedName>
    </domain>
    <domain>
        <recommendedName>
            <fullName evidence="7">[Protein-PII]-UMP uridylyl-removing enzyme</fullName>
            <shortName evidence="7">UR</shortName>
            <ecNumber evidence="7">3.1.4.-</ecNumber>
        </recommendedName>
    </domain>
</protein>
<evidence type="ECO:0000256" key="1">
    <source>
        <dbReference type="ARBA" id="ARBA00022679"/>
    </source>
</evidence>
<dbReference type="Pfam" id="PF08335">
    <property type="entry name" value="GlnD_UR_UTase"/>
    <property type="match status" value="1"/>
</dbReference>
<dbReference type="SUPFAM" id="SSF55021">
    <property type="entry name" value="ACT-like"/>
    <property type="match status" value="2"/>
</dbReference>
<dbReference type="CDD" id="cd00077">
    <property type="entry name" value="HDc"/>
    <property type="match status" value="1"/>
</dbReference>
<keyword evidence="3" id="KW-0677">Repeat</keyword>
<dbReference type="InterPro" id="IPR002912">
    <property type="entry name" value="ACT_dom"/>
</dbReference>
<dbReference type="Gene3D" id="3.30.70.260">
    <property type="match status" value="1"/>
</dbReference>
<dbReference type="Gene3D" id="3.30.460.10">
    <property type="entry name" value="Beta Polymerase, domain 2"/>
    <property type="match status" value="1"/>
</dbReference>
<comment type="caution">
    <text evidence="10">The sequence shown here is derived from an EMBL/GenBank/DDBJ whole genome shotgun (WGS) entry which is preliminary data.</text>
</comment>
<feature type="domain" description="HD" evidence="9">
    <location>
        <begin position="490"/>
        <end position="612"/>
    </location>
</feature>
<comment type="caution">
    <text evidence="7">Lacks conserved residue(s) required for the propagation of feature annotation.</text>
</comment>
<comment type="catalytic activity">
    <reaction evidence="7">
        <text>[protein-PII]-L-tyrosine + UTP = [protein-PII]-uridylyl-L-tyrosine + diphosphate</text>
        <dbReference type="Rhea" id="RHEA:13673"/>
        <dbReference type="Rhea" id="RHEA-COMP:12147"/>
        <dbReference type="Rhea" id="RHEA-COMP:12148"/>
        <dbReference type="ChEBI" id="CHEBI:33019"/>
        <dbReference type="ChEBI" id="CHEBI:46398"/>
        <dbReference type="ChEBI" id="CHEBI:46858"/>
        <dbReference type="ChEBI" id="CHEBI:90602"/>
        <dbReference type="EC" id="2.7.7.59"/>
    </reaction>
</comment>
<dbReference type="EC" id="2.7.7.59" evidence="7"/>
<evidence type="ECO:0000256" key="2">
    <source>
        <dbReference type="ARBA" id="ARBA00022695"/>
    </source>
</evidence>
<dbReference type="RefSeq" id="WP_420242319.1">
    <property type="nucleotide sequence ID" value="NZ_BOPV01000001.1"/>
</dbReference>
<dbReference type="NCBIfam" id="TIGR01693">
    <property type="entry name" value="UTase_glnD"/>
    <property type="match status" value="1"/>
</dbReference>
<keyword evidence="1 7" id="KW-0808">Transferase</keyword>
<comment type="function">
    <text evidence="7">Modifies, by uridylylation and deuridylylation, the PII regulatory proteins (GlnB and homologs), in response to the nitrogen status of the cell that GlnD senses through the glutamine level. Under low glutamine levels, catalyzes the conversion of the PII proteins and UTP to PII-UMP and PPi, while under higher glutamine levels, GlnD hydrolyzes PII-UMP to PII and UMP (deuridylylation). Thus, controls uridylylation state and activity of the PII proteins, and plays an important role in the regulation of nitrogen metabolism.</text>
</comment>
<dbReference type="InterPro" id="IPR003607">
    <property type="entry name" value="HD/PDEase_dom"/>
</dbReference>
<dbReference type="CDD" id="cd05401">
    <property type="entry name" value="NT_GlnE_GlnD_like"/>
    <property type="match status" value="1"/>
</dbReference>
<evidence type="ECO:0000259" key="8">
    <source>
        <dbReference type="PROSITE" id="PS51671"/>
    </source>
</evidence>
<comment type="similarity">
    <text evidence="7">Belongs to the GlnD family.</text>
</comment>
<dbReference type="SUPFAM" id="SSF81301">
    <property type="entry name" value="Nucleotidyltransferase"/>
    <property type="match status" value="1"/>
</dbReference>
<dbReference type="InterPro" id="IPR043519">
    <property type="entry name" value="NT_sf"/>
</dbReference>
<evidence type="ECO:0000256" key="6">
    <source>
        <dbReference type="ARBA" id="ARBA00023268"/>
    </source>
</evidence>
<organism evidence="10 11">
    <name type="scientific">Roseiterribacter gracilis</name>
    <dbReference type="NCBI Taxonomy" id="2812848"/>
    <lineage>
        <taxon>Bacteria</taxon>
        <taxon>Pseudomonadati</taxon>
        <taxon>Pseudomonadota</taxon>
        <taxon>Alphaproteobacteria</taxon>
        <taxon>Rhodospirillales</taxon>
        <taxon>Roseiterribacteraceae</taxon>
        <taxon>Roseiterribacter</taxon>
    </lineage>
</organism>
<gene>
    <name evidence="7 10" type="primary">glnD</name>
    <name evidence="10" type="ORF">TMPK1_14580</name>
</gene>
<dbReference type="PIRSF" id="PIRSF006288">
    <property type="entry name" value="PII_uridyltransf"/>
    <property type="match status" value="1"/>
</dbReference>
<evidence type="ECO:0000256" key="7">
    <source>
        <dbReference type="HAMAP-Rule" id="MF_00277"/>
    </source>
</evidence>
<evidence type="ECO:0000256" key="4">
    <source>
        <dbReference type="ARBA" id="ARBA00022801"/>
    </source>
</evidence>
<dbReference type="InterPro" id="IPR013546">
    <property type="entry name" value="PII_UdlTrfase/GS_AdlTrfase"/>
</dbReference>
<dbReference type="InterPro" id="IPR045865">
    <property type="entry name" value="ACT-like_dom_sf"/>
</dbReference>
<dbReference type="Pfam" id="PF01909">
    <property type="entry name" value="NTP_transf_2"/>
    <property type="match status" value="1"/>
</dbReference>
<proteinExistence type="inferred from homology"/>
<keyword evidence="2 7" id="KW-0548">Nucleotidyltransferase</keyword>
<dbReference type="SMART" id="SM00471">
    <property type="entry name" value="HDc"/>
    <property type="match status" value="1"/>
</dbReference>
<evidence type="ECO:0000256" key="5">
    <source>
        <dbReference type="ARBA" id="ARBA00022842"/>
    </source>
</evidence>
<comment type="catalytic activity">
    <reaction evidence="7">
        <text>[protein-PII]-uridylyl-L-tyrosine + H2O = [protein-PII]-L-tyrosine + UMP + H(+)</text>
        <dbReference type="Rhea" id="RHEA:48600"/>
        <dbReference type="Rhea" id="RHEA-COMP:12147"/>
        <dbReference type="Rhea" id="RHEA-COMP:12148"/>
        <dbReference type="ChEBI" id="CHEBI:15377"/>
        <dbReference type="ChEBI" id="CHEBI:15378"/>
        <dbReference type="ChEBI" id="CHEBI:46858"/>
        <dbReference type="ChEBI" id="CHEBI:57865"/>
        <dbReference type="ChEBI" id="CHEBI:90602"/>
    </reaction>
</comment>
<keyword evidence="5 7" id="KW-0460">Magnesium</keyword>
<reference evidence="10" key="1">
    <citation type="submission" date="2021-02" db="EMBL/GenBank/DDBJ databases">
        <title>Genome sequence of Rhodospirillales sp. strain TMPK1 isolated from soil.</title>
        <authorList>
            <person name="Nakai R."/>
            <person name="Kusada H."/>
            <person name="Tamaki H."/>
        </authorList>
    </citation>
    <scope>NUCLEOTIDE SEQUENCE</scope>
    <source>
        <strain evidence="10">TMPK1</strain>
    </source>
</reference>
<dbReference type="PROSITE" id="PS51671">
    <property type="entry name" value="ACT"/>
    <property type="match status" value="2"/>
</dbReference>
<dbReference type="GO" id="GO:0008773">
    <property type="term" value="F:[protein-PII] uridylyltransferase activity"/>
    <property type="evidence" value="ECO:0007669"/>
    <property type="project" value="UniProtKB-UniRule"/>
</dbReference>
<evidence type="ECO:0000313" key="10">
    <source>
        <dbReference type="EMBL" id="GIL39221.1"/>
    </source>
</evidence>
<evidence type="ECO:0000256" key="3">
    <source>
        <dbReference type="ARBA" id="ARBA00022737"/>
    </source>
</evidence>
<dbReference type="GO" id="GO:0006808">
    <property type="term" value="P:regulation of nitrogen utilization"/>
    <property type="evidence" value="ECO:0007669"/>
    <property type="project" value="UniProtKB-UniRule"/>
</dbReference>
<dbReference type="PANTHER" id="PTHR47320:SF1">
    <property type="entry name" value="BIFUNCTIONAL URIDYLYLTRANSFERASE_URIDYLYL-REMOVING ENZYME"/>
    <property type="match status" value="1"/>
</dbReference>
<dbReference type="InterPro" id="IPR010043">
    <property type="entry name" value="UTase/UR"/>
</dbReference>
<dbReference type="Gene3D" id="1.10.3090.10">
    <property type="entry name" value="cca-adding enzyme, domain 2"/>
    <property type="match status" value="1"/>
</dbReference>
<feature type="region of interest" description="Uridylyltransferase" evidence="7">
    <location>
        <begin position="1"/>
        <end position="372"/>
    </location>
</feature>
<keyword evidence="11" id="KW-1185">Reference proteome</keyword>
<keyword evidence="4 7" id="KW-0378">Hydrolase</keyword>
<comment type="domain">
    <text evidence="7">Has four distinct domains: an N-terminal nucleotidyltransferase (NT) domain responsible for UTase activity, a central HD domain that encodes UR activity, and two C-terminal ACT domains that seem to have a role in glutamine sensing.</text>
</comment>
<dbReference type="HAMAP" id="MF_00277">
    <property type="entry name" value="PII_uridylyl_transf"/>
    <property type="match status" value="1"/>
</dbReference>
<dbReference type="EMBL" id="BOPV01000001">
    <property type="protein sequence ID" value="GIL39221.1"/>
    <property type="molecule type" value="Genomic_DNA"/>
</dbReference>
<dbReference type="Proteomes" id="UP000681075">
    <property type="component" value="Unassembled WGS sequence"/>
</dbReference>
<name>A0A8S8XBJ2_9PROT</name>
<keyword evidence="6 7" id="KW-0511">Multifunctional enzyme</keyword>
<evidence type="ECO:0000259" key="9">
    <source>
        <dbReference type="PROSITE" id="PS51831"/>
    </source>
</evidence>
<dbReference type="NCBIfam" id="NF003467">
    <property type="entry name" value="PRK05092.1"/>
    <property type="match status" value="1"/>
</dbReference>
<dbReference type="InterPro" id="IPR002934">
    <property type="entry name" value="Polymerase_NTP_transf_dom"/>
</dbReference>
<sequence>MTVALPHSRPRARRSGFDVDEYAPALARVLGDGDSAEASRAAVMVALRRSLESGREALARRLARDDDGDAYMIDHARLLDRIVMALFDYTTERLFPVANPTTGERLALVALGGYGRGDLAPFSDLDLLFVLPYKRTPRVEQVVEHVLYTLWDLGLKVGHAVRSIDECVRLAKGDVLIRTSLLDRRFIAGDAKLYRDLDRKYHRSVETGSETAYVQAKLAERDARHKRWGDSRYVLEPNVKEGKGGLRDLHTLQWIAKTLYKVHSIDELVPLGKLTAEEAQRFAKAQTFLRTVRCWLQLTAGRLEDRLTFDLQTEIGQRLAYTDHAGAKGVERFMKHYFLVAKDVGDLTRVLCADFETSSGTTRWQWLRRSRPKKVGGFLVSGDRLDIARDDQFARDPVDMIRLFATAHDKDYDVHPHALRAIRRELRRIGPDVREDPEANQLFLDILTGPKNPETTLRRMNEAGVLGRFVPDFGRVVAQMQYDMYHWYTVDEHTLQAMGILHRIAAGEMKDELPLASDLIQQIASHRALSVALLLHDIAKGRGGDHSVLGAKVAQHLGPRLGLSPEEVETASWLVRWHLAMSDAAFKRDLEDEETVRAFAELVQSPERLKLLAILTSTDIRAVGPGRWNAWKSALLTELYLRADEWLATSSDEQVTSRARARIDALKENTRTLLTDWSDGEFERFARLGSGGYWLAFDPAGHAHHARLAREAQQLGREFVLATRDDVGRDVTEVTVYAADHPGLFARLAGAIAWTGLTIVDAKIHTLTNGMALDVFSVQDASGSALEGESAREKLTRAVERALAGKLLLSKELARKPSSLPRRARSFQVTPRVLIDNGASKFHTVIEINGRDRAGLLHALTTTLTRLSLSIATAKISTYGHKVVDVFYVRDVFGMKITDEGKLGKVREALLKALAEPEEKKSA</sequence>
<dbReference type="SUPFAM" id="SSF81891">
    <property type="entry name" value="Poly A polymerase C-terminal region-like"/>
    <property type="match status" value="1"/>
</dbReference>
<dbReference type="Pfam" id="PF01966">
    <property type="entry name" value="HD"/>
    <property type="match status" value="1"/>
</dbReference>
<dbReference type="GO" id="GO:0008081">
    <property type="term" value="F:phosphoric diester hydrolase activity"/>
    <property type="evidence" value="ECO:0007669"/>
    <property type="project" value="UniProtKB-UniRule"/>
</dbReference>
<comment type="cofactor">
    <cofactor evidence="7">
        <name>Mg(2+)</name>
        <dbReference type="ChEBI" id="CHEBI:18420"/>
    </cofactor>
</comment>
<comment type="activity regulation">
    <text evidence="7">Uridylyltransferase (UTase) activity is inhibited by glutamine, while glutamine activates uridylyl-removing (UR) activity.</text>
</comment>
<evidence type="ECO:0000313" key="11">
    <source>
        <dbReference type="Proteomes" id="UP000681075"/>
    </source>
</evidence>
<dbReference type="PANTHER" id="PTHR47320">
    <property type="entry name" value="BIFUNCTIONAL URIDYLYLTRANSFERASE/URIDYLYL-REMOVING ENZYME"/>
    <property type="match status" value="1"/>
</dbReference>
<dbReference type="CDD" id="cd04900">
    <property type="entry name" value="ACT_UUR-like_1"/>
    <property type="match status" value="1"/>
</dbReference>
<dbReference type="SUPFAM" id="SSF81593">
    <property type="entry name" value="Nucleotidyltransferase substrate binding subunit/domain"/>
    <property type="match status" value="1"/>
</dbReference>
<dbReference type="AlphaFoldDB" id="A0A8S8XBJ2"/>
<feature type="domain" description="ACT" evidence="8">
    <location>
        <begin position="845"/>
        <end position="923"/>
    </location>
</feature>
<dbReference type="EC" id="3.1.4.-" evidence="7"/>
<feature type="domain" description="ACT" evidence="8">
    <location>
        <begin position="733"/>
        <end position="818"/>
    </location>
</feature>
<dbReference type="InterPro" id="IPR006674">
    <property type="entry name" value="HD_domain"/>
</dbReference>
<dbReference type="PROSITE" id="PS51831">
    <property type="entry name" value="HD"/>
    <property type="match status" value="1"/>
</dbReference>